<dbReference type="InterPro" id="IPR005317">
    <property type="entry name" value="Dipeptidyl-peptase3"/>
</dbReference>
<keyword evidence="13 14" id="KW-0482">Metalloprotease</keyword>
<comment type="subcellular location">
    <subcellularLocation>
        <location evidence="2">Cytoplasm</location>
    </subcellularLocation>
</comment>
<dbReference type="GO" id="GO:0008235">
    <property type="term" value="F:metalloexopeptidase activity"/>
    <property type="evidence" value="ECO:0007669"/>
    <property type="project" value="InterPro"/>
</dbReference>
<dbReference type="GO" id="GO:0005737">
    <property type="term" value="C:cytoplasm"/>
    <property type="evidence" value="ECO:0007669"/>
    <property type="project" value="UniProtKB-SubCell"/>
</dbReference>
<dbReference type="PANTHER" id="PTHR23422:SF11">
    <property type="entry name" value="DIPEPTIDYL PEPTIDASE 3"/>
    <property type="match status" value="1"/>
</dbReference>
<keyword evidence="10 14" id="KW-0378">Hydrolase</keyword>
<reference evidence="17 18" key="1">
    <citation type="submission" date="2023-10" db="EMBL/GenBank/DDBJ databases">
        <title>Genomes of two closely related lineages of the louse Polyplax serrata with different host specificities.</title>
        <authorList>
            <person name="Martinu J."/>
            <person name="Tarabai H."/>
            <person name="Stefka J."/>
            <person name="Hypsa V."/>
        </authorList>
    </citation>
    <scope>NUCLEOTIDE SEQUENCE [LARGE SCALE GENOMIC DNA]</scope>
    <source>
        <strain evidence="17">HR10_N</strain>
    </source>
</reference>
<dbReference type="EMBL" id="JAWJWE010000003">
    <property type="protein sequence ID" value="KAK6638703.1"/>
    <property type="molecule type" value="Genomic_DNA"/>
</dbReference>
<evidence type="ECO:0000256" key="14">
    <source>
        <dbReference type="PIRNR" id="PIRNR007828"/>
    </source>
</evidence>
<evidence type="ECO:0000256" key="15">
    <source>
        <dbReference type="PIRSR" id="PIRSR007828-1"/>
    </source>
</evidence>
<dbReference type="FunFam" id="3.30.540.30:FF:000002">
    <property type="entry name" value="Dipeptidyl peptidase 3"/>
    <property type="match status" value="1"/>
</dbReference>
<name>A0AAN8S0Z2_POLSC</name>
<dbReference type="PANTHER" id="PTHR23422">
    <property type="entry name" value="DIPEPTIDYL PEPTIDASE III-RELATED"/>
    <property type="match status" value="1"/>
</dbReference>
<keyword evidence="7 14" id="KW-0963">Cytoplasm</keyword>
<evidence type="ECO:0000256" key="9">
    <source>
        <dbReference type="ARBA" id="ARBA00022723"/>
    </source>
</evidence>
<proteinExistence type="inferred from homology"/>
<dbReference type="Gene3D" id="3.30.540.30">
    <property type="match status" value="3"/>
</dbReference>
<dbReference type="GO" id="GO:0008239">
    <property type="term" value="F:dipeptidyl-peptidase activity"/>
    <property type="evidence" value="ECO:0007669"/>
    <property type="project" value="UniProtKB-UniRule"/>
</dbReference>
<evidence type="ECO:0000313" key="18">
    <source>
        <dbReference type="Proteomes" id="UP001372834"/>
    </source>
</evidence>
<dbReference type="AlphaFoldDB" id="A0AAN8S0Z2"/>
<comment type="similarity">
    <text evidence="3 14">Belongs to the peptidase M49 family.</text>
</comment>
<dbReference type="FunFam" id="3.30.540.30:FF:000003">
    <property type="entry name" value="Dipeptidyl peptidase 3"/>
    <property type="match status" value="1"/>
</dbReference>
<keyword evidence="6 14" id="KW-0031">Aminopeptidase</keyword>
<evidence type="ECO:0000256" key="6">
    <source>
        <dbReference type="ARBA" id="ARBA00022438"/>
    </source>
</evidence>
<evidence type="ECO:0000256" key="16">
    <source>
        <dbReference type="PIRSR" id="PIRSR007828-2"/>
    </source>
</evidence>
<accession>A0AAN8S0Z2</accession>
<feature type="binding site" evidence="16">
    <location>
        <position position="523"/>
    </location>
    <ligand>
        <name>Zn(2+)</name>
        <dbReference type="ChEBI" id="CHEBI:29105"/>
        <note>catalytic</note>
    </ligand>
</feature>
<keyword evidence="8 14" id="KW-0645">Protease</keyword>
<keyword evidence="9 14" id="KW-0479">Metal-binding</keyword>
<dbReference type="EC" id="3.4.14.4" evidence="4 14"/>
<dbReference type="PIRSF" id="PIRSF007828">
    <property type="entry name" value="Dipeptidyl-peptidase_III"/>
    <property type="match status" value="1"/>
</dbReference>
<dbReference type="GO" id="GO:0006508">
    <property type="term" value="P:proteolysis"/>
    <property type="evidence" value="ECO:0007669"/>
    <property type="project" value="UniProtKB-KW"/>
</dbReference>
<keyword evidence="12" id="KW-0007">Acetylation</keyword>
<protein>
    <recommendedName>
        <fullName evidence="5 14">Dipeptidyl peptidase 3</fullName>
        <ecNumber evidence="4 14">3.4.14.4</ecNumber>
    </recommendedName>
    <alternativeName>
        <fullName evidence="14">Dipeptidyl aminopeptidase III</fullName>
    </alternativeName>
    <alternativeName>
        <fullName evidence="14">Dipeptidyl peptidase III</fullName>
    </alternativeName>
</protein>
<dbReference type="GO" id="GO:0008270">
    <property type="term" value="F:zinc ion binding"/>
    <property type="evidence" value="ECO:0007669"/>
    <property type="project" value="UniProtKB-ARBA"/>
</dbReference>
<evidence type="ECO:0000256" key="7">
    <source>
        <dbReference type="ARBA" id="ARBA00022490"/>
    </source>
</evidence>
<evidence type="ECO:0000256" key="12">
    <source>
        <dbReference type="ARBA" id="ARBA00022990"/>
    </source>
</evidence>
<sequence length="739" mass="83995">MASIESLAASKMTNCSTAEKNQNKIDSQFILNLNTPVIELNAAQAFENLTQREKLYSHYYSKASWYGSLICLFQGSPESPLIYSLVLKVFGEQPIGELEQRVLQNGVTQEQFQAILVYACGILTNLANYKSFGDSKFVPGAPINVFEAVIQSSNAFKKDETTVMSLWERVKPCIYSLTEREKTLGFPDSAVTTYLSSNCKKCDAELISRFLQHIGMEAYNSRAFKGHLPDGNIHYEIRLASAEIGLPDSNIEKVEFDGAYFSVTRGDYAPLMQLLADYLEKAKEYAANQTQEAMLGKYIESFRTGSLDAHKDGSRFWVKDKGPIVETYIGFIETYRDPAGERADFTGWVAMVNKERSANFLKLVESADSILVELPWDKSFEKDRFLQPDFTSLDVLTFAHSDVPAGINIPNYDCIRQNEGYKNVSLGNVISSSFRDDKVQFLSPEDEKLFQDLRKKSFEVQVGLHELFGHGSGKLFKREVDGKFNFDVSSVTNPLTGGKIDKWYEATETYDSKFTTISSSYEECRAEAVGLYLCSHPKVLKIFGYEGKEAEDIVYVNWLSMMWNVIANGPESYSYEKKCWLQAHARARYVLLRVLMEAGDGLLIVKETEPGNNLLVSLDRSKISTVGMKAVKEFLLKLQVYKSMGDIASAEAMYNHYSVVPEEGSPWANWRKIAFMHLKPRRMFVQPNTEIQGNNVLLKRYEPSFKGIIQSWAERFSSDVNIHKILDDLWWKDRQYFHL</sequence>
<comment type="caution">
    <text evidence="17">The sequence shown here is derived from an EMBL/GenBank/DDBJ whole genome shotgun (WGS) entry which is preliminary data.</text>
</comment>
<evidence type="ECO:0000256" key="1">
    <source>
        <dbReference type="ARBA" id="ARBA00001336"/>
    </source>
</evidence>
<evidence type="ECO:0000256" key="10">
    <source>
        <dbReference type="ARBA" id="ARBA00022801"/>
    </source>
</evidence>
<feature type="binding site" evidence="16">
    <location>
        <position position="470"/>
    </location>
    <ligand>
        <name>Zn(2+)</name>
        <dbReference type="ChEBI" id="CHEBI:29105"/>
        <note>catalytic</note>
    </ligand>
</feature>
<organism evidence="17 18">
    <name type="scientific">Polyplax serrata</name>
    <name type="common">Common mouse louse</name>
    <dbReference type="NCBI Taxonomy" id="468196"/>
    <lineage>
        <taxon>Eukaryota</taxon>
        <taxon>Metazoa</taxon>
        <taxon>Ecdysozoa</taxon>
        <taxon>Arthropoda</taxon>
        <taxon>Hexapoda</taxon>
        <taxon>Insecta</taxon>
        <taxon>Pterygota</taxon>
        <taxon>Neoptera</taxon>
        <taxon>Paraneoptera</taxon>
        <taxon>Psocodea</taxon>
        <taxon>Troctomorpha</taxon>
        <taxon>Phthiraptera</taxon>
        <taxon>Anoplura</taxon>
        <taxon>Polyplacidae</taxon>
        <taxon>Polyplax</taxon>
    </lineage>
</organism>
<feature type="binding site" evidence="16">
    <location>
        <position position="465"/>
    </location>
    <ligand>
        <name>Zn(2+)</name>
        <dbReference type="ChEBI" id="CHEBI:29105"/>
        <note>catalytic</note>
    </ligand>
</feature>
<evidence type="ECO:0000256" key="8">
    <source>
        <dbReference type="ARBA" id="ARBA00022670"/>
    </source>
</evidence>
<dbReference type="InterPro" id="IPR039461">
    <property type="entry name" value="Peptidase_M49"/>
</dbReference>
<dbReference type="FunFam" id="3.30.540.30:FF:000001">
    <property type="entry name" value="Dipeptidyl peptidase 3"/>
    <property type="match status" value="1"/>
</dbReference>
<dbReference type="Pfam" id="PF03571">
    <property type="entry name" value="Peptidase_M49"/>
    <property type="match status" value="1"/>
</dbReference>
<comment type="catalytic activity">
    <reaction evidence="1 14">
        <text>Release of an N-terminal dipeptide from a peptide comprising four or more residues, with broad specificity. Also acts on dipeptidyl 2-naphthylamides.</text>
        <dbReference type="EC" id="3.4.14.4"/>
    </reaction>
</comment>
<evidence type="ECO:0000256" key="2">
    <source>
        <dbReference type="ARBA" id="ARBA00004496"/>
    </source>
</evidence>
<feature type="active site" evidence="15">
    <location>
        <position position="466"/>
    </location>
</feature>
<keyword evidence="11 14" id="KW-0862">Zinc</keyword>
<evidence type="ECO:0000256" key="3">
    <source>
        <dbReference type="ARBA" id="ARBA00010200"/>
    </source>
</evidence>
<dbReference type="Proteomes" id="UP001372834">
    <property type="component" value="Unassembled WGS sequence"/>
</dbReference>
<comment type="cofactor">
    <cofactor evidence="14 16">
        <name>Zn(2+)</name>
        <dbReference type="ChEBI" id="CHEBI:29105"/>
    </cofactor>
    <text evidence="14 16">Binds 1 zinc ion per subunit.</text>
</comment>
<evidence type="ECO:0000256" key="13">
    <source>
        <dbReference type="ARBA" id="ARBA00023049"/>
    </source>
</evidence>
<evidence type="ECO:0000313" key="17">
    <source>
        <dbReference type="EMBL" id="KAK6638703.1"/>
    </source>
</evidence>
<evidence type="ECO:0000256" key="5">
    <source>
        <dbReference type="ARBA" id="ARBA00014713"/>
    </source>
</evidence>
<evidence type="ECO:0000256" key="4">
    <source>
        <dbReference type="ARBA" id="ARBA00012063"/>
    </source>
</evidence>
<dbReference type="GO" id="GO:0004177">
    <property type="term" value="F:aminopeptidase activity"/>
    <property type="evidence" value="ECO:0007669"/>
    <property type="project" value="UniProtKB-KW"/>
</dbReference>
<gene>
    <name evidence="17" type="ORF">RUM43_006970</name>
</gene>
<evidence type="ECO:0000256" key="11">
    <source>
        <dbReference type="ARBA" id="ARBA00022833"/>
    </source>
</evidence>